<dbReference type="InterPro" id="IPR007138">
    <property type="entry name" value="ABM_dom"/>
</dbReference>
<dbReference type="EMBL" id="UINC01027000">
    <property type="protein sequence ID" value="SVB05467.1"/>
    <property type="molecule type" value="Genomic_DNA"/>
</dbReference>
<dbReference type="SUPFAM" id="SSF54909">
    <property type="entry name" value="Dimeric alpha+beta barrel"/>
    <property type="match status" value="1"/>
</dbReference>
<name>A0A382AX01_9ZZZZ</name>
<gene>
    <name evidence="2" type="ORF">METZ01_LOCUS158321</name>
</gene>
<proteinExistence type="predicted"/>
<organism evidence="2">
    <name type="scientific">marine metagenome</name>
    <dbReference type="NCBI Taxonomy" id="408172"/>
    <lineage>
        <taxon>unclassified sequences</taxon>
        <taxon>metagenomes</taxon>
        <taxon>ecological metagenomes</taxon>
    </lineage>
</organism>
<dbReference type="PROSITE" id="PS51725">
    <property type="entry name" value="ABM"/>
    <property type="match status" value="1"/>
</dbReference>
<accession>A0A382AX01</accession>
<evidence type="ECO:0000259" key="1">
    <source>
        <dbReference type="PROSITE" id="PS51725"/>
    </source>
</evidence>
<dbReference type="Pfam" id="PF03992">
    <property type="entry name" value="ABM"/>
    <property type="match status" value="1"/>
</dbReference>
<dbReference type="Gene3D" id="3.30.70.100">
    <property type="match status" value="1"/>
</dbReference>
<feature type="domain" description="ABM" evidence="1">
    <location>
        <begin position="3"/>
        <end position="96"/>
    </location>
</feature>
<sequence>MACIVFVEFTVKEQAVDQVNDLMASQDGLPTTRSQKGCLSVEVLAEMDNSNHFVLIEKWESKDDQLAYLKFREEEGPEGALAQLMPLLDGEPKFIYWNIDSVY</sequence>
<dbReference type="AlphaFoldDB" id="A0A382AX01"/>
<reference evidence="2" key="1">
    <citation type="submission" date="2018-05" db="EMBL/GenBank/DDBJ databases">
        <authorList>
            <person name="Lanie J.A."/>
            <person name="Ng W.-L."/>
            <person name="Kazmierczak K.M."/>
            <person name="Andrzejewski T.M."/>
            <person name="Davidsen T.M."/>
            <person name="Wayne K.J."/>
            <person name="Tettelin H."/>
            <person name="Glass J.I."/>
            <person name="Rusch D."/>
            <person name="Podicherti R."/>
            <person name="Tsui H.-C.T."/>
            <person name="Winkler M.E."/>
        </authorList>
    </citation>
    <scope>NUCLEOTIDE SEQUENCE</scope>
</reference>
<protein>
    <recommendedName>
        <fullName evidence="1">ABM domain-containing protein</fullName>
    </recommendedName>
</protein>
<dbReference type="InterPro" id="IPR011008">
    <property type="entry name" value="Dimeric_a/b-barrel"/>
</dbReference>
<evidence type="ECO:0000313" key="2">
    <source>
        <dbReference type="EMBL" id="SVB05467.1"/>
    </source>
</evidence>